<dbReference type="AlphaFoldDB" id="I3SV24"/>
<organism evidence="1">
    <name type="scientific">Medicago truncatula</name>
    <name type="common">Barrel medic</name>
    <name type="synonym">Medicago tribuloides</name>
    <dbReference type="NCBI Taxonomy" id="3880"/>
    <lineage>
        <taxon>Eukaryota</taxon>
        <taxon>Viridiplantae</taxon>
        <taxon>Streptophyta</taxon>
        <taxon>Embryophyta</taxon>
        <taxon>Tracheophyta</taxon>
        <taxon>Spermatophyta</taxon>
        <taxon>Magnoliopsida</taxon>
        <taxon>eudicotyledons</taxon>
        <taxon>Gunneridae</taxon>
        <taxon>Pentapetalae</taxon>
        <taxon>rosids</taxon>
        <taxon>fabids</taxon>
        <taxon>Fabales</taxon>
        <taxon>Fabaceae</taxon>
        <taxon>Papilionoideae</taxon>
        <taxon>50 kb inversion clade</taxon>
        <taxon>NPAAA clade</taxon>
        <taxon>Hologalegina</taxon>
        <taxon>IRL clade</taxon>
        <taxon>Trifolieae</taxon>
        <taxon>Medicago</taxon>
    </lineage>
</organism>
<protein>
    <submittedName>
        <fullName evidence="1">Uncharacterized protein</fullName>
    </submittedName>
</protein>
<dbReference type="EMBL" id="BT144322">
    <property type="protein sequence ID" value="AFK44116.1"/>
    <property type="molecule type" value="mRNA"/>
</dbReference>
<evidence type="ECO:0000313" key="1">
    <source>
        <dbReference type="EMBL" id="AFK44116.1"/>
    </source>
</evidence>
<name>I3SV24_MEDTR</name>
<reference evidence="1" key="1">
    <citation type="submission" date="2012-05" db="EMBL/GenBank/DDBJ databases">
        <authorList>
            <person name="Krishnakumar V."/>
            <person name="Cheung F."/>
            <person name="Xiao Y."/>
            <person name="Chan A."/>
            <person name="Moskal W.A."/>
            <person name="Town C.D."/>
        </authorList>
    </citation>
    <scope>NUCLEOTIDE SEQUENCE</scope>
</reference>
<accession>I3SV24</accession>
<proteinExistence type="evidence at transcript level"/>
<sequence>MSAQETVPGQNISRTLFAVSITENPPTDLFPGSLCSVLFPCSIKDASHPSLSIKH</sequence>